<dbReference type="SUPFAM" id="SSF51445">
    <property type="entry name" value="(Trans)glycosidases"/>
    <property type="match status" value="1"/>
</dbReference>
<evidence type="ECO:0000313" key="6">
    <source>
        <dbReference type="EMBL" id="QGU02350.1"/>
    </source>
</evidence>
<dbReference type="InterPro" id="IPR004193">
    <property type="entry name" value="Glyco_hydro_13_N"/>
</dbReference>
<comment type="similarity">
    <text evidence="1">Belongs to the glycosyl hydrolase 13 family.</text>
</comment>
<dbReference type="Gene3D" id="2.60.40.1180">
    <property type="entry name" value="Golgi alpha-mannosidase II"/>
    <property type="match status" value="1"/>
</dbReference>
<dbReference type="InterPro" id="IPR044505">
    <property type="entry name" value="GlgX_Isoamylase_N_E_set"/>
</dbReference>
<keyword evidence="2 6" id="KW-0378">Hydrolase</keyword>
<dbReference type="PANTHER" id="PTHR43002">
    <property type="entry name" value="GLYCOGEN DEBRANCHING ENZYME"/>
    <property type="match status" value="1"/>
</dbReference>
<protein>
    <submittedName>
        <fullName evidence="6">Glycogen debranching enzyme</fullName>
        <ecNumber evidence="6">3.2.1.-</ecNumber>
    </submittedName>
</protein>
<dbReference type="SMART" id="SM00642">
    <property type="entry name" value="Aamy"/>
    <property type="match status" value="1"/>
</dbReference>
<dbReference type="Pfam" id="PF02922">
    <property type="entry name" value="CBM_48"/>
    <property type="match status" value="1"/>
</dbReference>
<keyword evidence="3 6" id="KW-0326">Glycosidase</keyword>
<gene>
    <name evidence="6" type="primary">glgX</name>
    <name evidence="6" type="ORF">CKALI_07440</name>
</gene>
<proteinExistence type="inferred from homology"/>
<dbReference type="InterPro" id="IPR006047">
    <property type="entry name" value="GH13_cat_dom"/>
</dbReference>
<name>A0A6B8VYG0_9CORY</name>
<dbReference type="Pfam" id="PF00128">
    <property type="entry name" value="Alpha-amylase"/>
    <property type="match status" value="2"/>
</dbReference>
<keyword evidence="7" id="KW-1185">Reference proteome</keyword>
<dbReference type="AlphaFoldDB" id="A0A6B8VYG0"/>
<dbReference type="Gene3D" id="3.20.20.80">
    <property type="entry name" value="Glycosidases"/>
    <property type="match status" value="1"/>
</dbReference>
<evidence type="ECO:0000256" key="2">
    <source>
        <dbReference type="ARBA" id="ARBA00022801"/>
    </source>
</evidence>
<evidence type="ECO:0000256" key="4">
    <source>
        <dbReference type="SAM" id="MobiDB-lite"/>
    </source>
</evidence>
<dbReference type="EC" id="3.2.1.-" evidence="6"/>
<evidence type="ECO:0000259" key="5">
    <source>
        <dbReference type="SMART" id="SM00642"/>
    </source>
</evidence>
<feature type="compositionally biased region" description="Basic and acidic residues" evidence="4">
    <location>
        <begin position="476"/>
        <end position="491"/>
    </location>
</feature>
<dbReference type="NCBIfam" id="TIGR02100">
    <property type="entry name" value="glgX_debranch"/>
    <property type="match status" value="1"/>
</dbReference>
<feature type="domain" description="Glycosyl hydrolase family 13 catalytic" evidence="5">
    <location>
        <begin position="169"/>
        <end position="579"/>
    </location>
</feature>
<dbReference type="EMBL" id="CP046452">
    <property type="protein sequence ID" value="QGU02350.1"/>
    <property type="molecule type" value="Genomic_DNA"/>
</dbReference>
<accession>A0A6B8VYG0</accession>
<dbReference type="KEGG" id="ckw:CKALI_07440"/>
<organism evidence="6 7">
    <name type="scientific">Corynebacterium kalinowskii</name>
    <dbReference type="NCBI Taxonomy" id="2675216"/>
    <lineage>
        <taxon>Bacteria</taxon>
        <taxon>Bacillati</taxon>
        <taxon>Actinomycetota</taxon>
        <taxon>Actinomycetes</taxon>
        <taxon>Mycobacteriales</taxon>
        <taxon>Corynebacteriaceae</taxon>
        <taxon>Corynebacterium</taxon>
    </lineage>
</organism>
<reference evidence="7" key="1">
    <citation type="submission" date="2019-11" db="EMBL/GenBank/DDBJ databases">
        <title>Complete genome sequence of Corynebacterium kalinowskii 1959, a novel Corynebacterium species isolated from soil of a small paddock in Vilsendorf, Germany.</title>
        <authorList>
            <person name="Schaffert L."/>
            <person name="Ruwe M."/>
            <person name="Milse J."/>
            <person name="Hanuschka K."/>
            <person name="Ortseifen V."/>
            <person name="Droste J."/>
            <person name="Brandt D."/>
            <person name="Schlueter L."/>
            <person name="Kutter Y."/>
            <person name="Vinke S."/>
            <person name="Viehoefer P."/>
            <person name="Jacob L."/>
            <person name="Luebke N.-C."/>
            <person name="Schulte-Berndt E."/>
            <person name="Hain C."/>
            <person name="Linder M."/>
            <person name="Schmidt P."/>
            <person name="Wollenschlaeger L."/>
            <person name="Luttermann T."/>
            <person name="Thieme E."/>
            <person name="Hassa J."/>
            <person name="Haak M."/>
            <person name="Wittchen M."/>
            <person name="Mentz A."/>
            <person name="Persicke M."/>
            <person name="Busche T."/>
            <person name="Ruckert C."/>
        </authorList>
    </citation>
    <scope>NUCLEOTIDE SEQUENCE [LARGE SCALE GENOMIC DNA]</scope>
    <source>
        <strain evidence="7">1959</strain>
    </source>
</reference>
<dbReference type="SUPFAM" id="SSF81296">
    <property type="entry name" value="E set domains"/>
    <property type="match status" value="1"/>
</dbReference>
<evidence type="ECO:0000313" key="7">
    <source>
        <dbReference type="Proteomes" id="UP000427071"/>
    </source>
</evidence>
<dbReference type="CDD" id="cd11326">
    <property type="entry name" value="AmyAc_Glg_debranch"/>
    <property type="match status" value="1"/>
</dbReference>
<dbReference type="Gene3D" id="2.60.40.10">
    <property type="entry name" value="Immunoglobulins"/>
    <property type="match status" value="1"/>
</dbReference>
<dbReference type="InterPro" id="IPR013780">
    <property type="entry name" value="Glyco_hydro_b"/>
</dbReference>
<evidence type="ECO:0000256" key="1">
    <source>
        <dbReference type="ARBA" id="ARBA00008061"/>
    </source>
</evidence>
<dbReference type="GO" id="GO:0005980">
    <property type="term" value="P:glycogen catabolic process"/>
    <property type="evidence" value="ECO:0007669"/>
    <property type="project" value="InterPro"/>
</dbReference>
<dbReference type="GO" id="GO:0004135">
    <property type="term" value="F:amylo-alpha-1,6-glucosidase activity"/>
    <property type="evidence" value="ECO:0007669"/>
    <property type="project" value="InterPro"/>
</dbReference>
<dbReference type="Proteomes" id="UP000427071">
    <property type="component" value="Chromosome"/>
</dbReference>
<sequence length="739" mass="83468">MTTPQDSSRQIWPGEAYPLGSTYDGAGTNFALFSDIAEKVELCLIDRDQNEERIELEEVDAHIWHCYLPGVQPGQRYGYRVYGPYDPDNGHRCDPNKLLVDPYARAFDGEFDGHPSLFSYDITNPEDPNGRNTEDSLLHTMRSVVINPFFDWANDRAPKIPYHETVIYEAHVKGMTMTHPDVPEQLRGTYAGLAHPAIINYLKDLGITAIELMPVHQFLQDDRLRELGLRNYWGYNTFGFFAPHQDYAAATKPGGAVSEFKGMVRAFHEAGIEVILDVVYNHTAEGNHLGPTIAFRGIDNAAYYRLVESDKRHYMDYTGTGNSLNVRHPHSLQLILDSLRYWVSEMHVDGFRFDLASTLARELHDVDRLSAFFDLVQQDPIVSQVKLIAEPWDIGEGGYQVGNFPPLWTEWNGKYRDTVRDFWRGEPATLGEFASRLTGSSDLYANNGRRPTASINFVTAHDGFTLNDLVSYNEKRNEANGEGSRDGESHNRSWNCGVEGPTDDPKIKKLRRQQQRNFLTTLLLSQGTPMIAHGDEMSRTQKGNNNVYCQDSELSWVNWKDAEENKDLVAFTRRLMEIRRDHPVFRRRRFLAGGPLGDDMPERDVAWLNAKGRLMTHEDWGFTAGKSIMVYLNGNAIAEPDERGQRVVDDSYLLCFNAYHEDIDFTLPDATLGGSWKLQIDTTDDTGIPADEAIYSAAGHLVVPGRSAMLLKQMTPPEAPARKLVQEVPADSPAAEVAK</sequence>
<dbReference type="RefSeq" id="WP_156192680.1">
    <property type="nucleotide sequence ID" value="NZ_CP046452.1"/>
</dbReference>
<dbReference type="InterPro" id="IPR017853">
    <property type="entry name" value="GH"/>
</dbReference>
<dbReference type="InterPro" id="IPR011837">
    <property type="entry name" value="Glycogen_debranch_GlgX"/>
</dbReference>
<evidence type="ECO:0000256" key="3">
    <source>
        <dbReference type="ARBA" id="ARBA00023295"/>
    </source>
</evidence>
<dbReference type="InterPro" id="IPR013783">
    <property type="entry name" value="Ig-like_fold"/>
</dbReference>
<dbReference type="SUPFAM" id="SSF51011">
    <property type="entry name" value="Glycosyl hydrolase domain"/>
    <property type="match status" value="1"/>
</dbReference>
<feature type="region of interest" description="Disordered" evidence="4">
    <location>
        <begin position="476"/>
        <end position="505"/>
    </location>
</feature>
<dbReference type="CDD" id="cd02856">
    <property type="entry name" value="E_set_GDE_Isoamylase_N"/>
    <property type="match status" value="1"/>
</dbReference>
<dbReference type="InterPro" id="IPR014756">
    <property type="entry name" value="Ig_E-set"/>
</dbReference>